<proteinExistence type="predicted"/>
<evidence type="ECO:0000313" key="2">
    <source>
        <dbReference type="Proteomes" id="UP000034682"/>
    </source>
</evidence>
<name>A0A0G1T4I2_9BACT</name>
<reference evidence="1 2" key="1">
    <citation type="journal article" date="2015" name="Nature">
        <title>rRNA introns, odd ribosomes, and small enigmatic genomes across a large radiation of phyla.</title>
        <authorList>
            <person name="Brown C.T."/>
            <person name="Hug L.A."/>
            <person name="Thomas B.C."/>
            <person name="Sharon I."/>
            <person name="Castelle C.J."/>
            <person name="Singh A."/>
            <person name="Wilkins M.J."/>
            <person name="Williams K.H."/>
            <person name="Banfield J.F."/>
        </authorList>
    </citation>
    <scope>NUCLEOTIDE SEQUENCE [LARGE SCALE GENOMIC DNA]</scope>
</reference>
<organism evidence="1 2">
    <name type="scientific">Candidatus Giovannonibacteria bacterium GW2011_GWB1_47_6b</name>
    <dbReference type="NCBI Taxonomy" id="1618655"/>
    <lineage>
        <taxon>Bacteria</taxon>
        <taxon>Candidatus Giovannoniibacteriota</taxon>
    </lineage>
</organism>
<dbReference type="EMBL" id="LCOK01000014">
    <property type="protein sequence ID" value="KKU76704.1"/>
    <property type="molecule type" value="Genomic_DNA"/>
</dbReference>
<sequence length="126" mass="13275">MNTRKSGVAALLVVVVLGATALLMTLGATFLGLGEIDQAFTLSLGARARSVAEGCAEYALEQLRENPAYTGSDLPAFTDGSCTVSVNLDGPFHVIISRGRHGMYYNTLNVRVDLSGGIVQLVELSE</sequence>
<comment type="caution">
    <text evidence="1">The sequence shown here is derived from an EMBL/GenBank/DDBJ whole genome shotgun (WGS) entry which is preliminary data.</text>
</comment>
<accession>A0A0G1T4I2</accession>
<dbReference type="Proteomes" id="UP000034682">
    <property type="component" value="Unassembled WGS sequence"/>
</dbReference>
<evidence type="ECO:0000313" key="1">
    <source>
        <dbReference type="EMBL" id="KKU76704.1"/>
    </source>
</evidence>
<protein>
    <submittedName>
        <fullName evidence="1">Uncharacterized protein</fullName>
    </submittedName>
</protein>
<gene>
    <name evidence="1" type="ORF">UY02_C0014G0008</name>
</gene>
<dbReference type="AlphaFoldDB" id="A0A0G1T4I2"/>